<evidence type="ECO:0000256" key="1">
    <source>
        <dbReference type="ARBA" id="ARBA00022679"/>
    </source>
</evidence>
<evidence type="ECO:0000313" key="9">
    <source>
        <dbReference type="WBParaSite" id="DME_0000993901-mRNA-1"/>
    </source>
</evidence>
<dbReference type="STRING" id="318479.A0A0N4UPP2"/>
<keyword evidence="1 4" id="KW-0808">Transferase</keyword>
<reference evidence="9" key="1">
    <citation type="submission" date="2017-02" db="UniProtKB">
        <authorList>
            <consortium name="WormBaseParasite"/>
        </authorList>
    </citation>
    <scope>IDENTIFICATION</scope>
</reference>
<evidence type="ECO:0000313" key="6">
    <source>
        <dbReference type="EMBL" id="VDN53517.1"/>
    </source>
</evidence>
<dbReference type="WBParaSite" id="DME_0000993901-mRNA-1">
    <property type="protein sequence ID" value="DME_0000993901-mRNA-1"/>
    <property type="gene ID" value="DME_0000993901"/>
</dbReference>
<dbReference type="Pfam" id="PF00406">
    <property type="entry name" value="ADK"/>
    <property type="match status" value="1"/>
</dbReference>
<proteinExistence type="inferred from homology"/>
<gene>
    <name evidence="6" type="ORF">DME_LOCUS3490</name>
</gene>
<dbReference type="CDD" id="cd01428">
    <property type="entry name" value="ADK"/>
    <property type="match status" value="1"/>
</dbReference>
<evidence type="ECO:0000256" key="2">
    <source>
        <dbReference type="ARBA" id="ARBA00022741"/>
    </source>
</evidence>
<dbReference type="InterPro" id="IPR000850">
    <property type="entry name" value="Adenylat/UMP-CMP_kin"/>
</dbReference>
<evidence type="ECO:0000256" key="3">
    <source>
        <dbReference type="ARBA" id="ARBA00022777"/>
    </source>
</evidence>
<dbReference type="GO" id="GO:0006139">
    <property type="term" value="P:nucleobase-containing compound metabolic process"/>
    <property type="evidence" value="ECO:0007669"/>
    <property type="project" value="InterPro"/>
</dbReference>
<dbReference type="PANTHER" id="PTHR23359">
    <property type="entry name" value="NUCLEOTIDE KINASE"/>
    <property type="match status" value="1"/>
</dbReference>
<evidence type="ECO:0000256" key="5">
    <source>
        <dbReference type="SAM" id="MobiDB-lite"/>
    </source>
</evidence>
<dbReference type="SUPFAM" id="SSF52540">
    <property type="entry name" value="P-loop containing nucleoside triphosphate hydrolases"/>
    <property type="match status" value="1"/>
</dbReference>
<sequence length="256" mass="29552">MMRNFYTSVIISPVAKLRNYRITILEQKPQITTKPMSRPRGSNHVPPGSRQRFGGPGGGKTRHAARVREALSDYGLVHICMPDLIRAAILKYKDKIPEWKEAAERYQKGQLIPNNLALELVKREMVENSDAKAFFLEGFPREARQVEDFEREVKPVNMALILDYDEATLRKHMENRGLGVEMIDARIREFKQKTLPSAKYFDDQKLLHLIPGEEDDQWIFERMKMLVQRAMDSGFSMVNSRSATPKNQVNLSKNSF</sequence>
<feature type="region of interest" description="Disordered" evidence="5">
    <location>
        <begin position="31"/>
        <end position="62"/>
    </location>
</feature>
<keyword evidence="8" id="KW-1185">Reference proteome</keyword>
<dbReference type="Gene3D" id="3.40.50.300">
    <property type="entry name" value="P-loop containing nucleotide triphosphate hydrolases"/>
    <property type="match status" value="1"/>
</dbReference>
<accession>A0A0N4UPP2</accession>
<dbReference type="GO" id="GO:0005524">
    <property type="term" value="F:ATP binding"/>
    <property type="evidence" value="ECO:0007669"/>
    <property type="project" value="InterPro"/>
</dbReference>
<evidence type="ECO:0000256" key="4">
    <source>
        <dbReference type="RuleBase" id="RU003330"/>
    </source>
</evidence>
<keyword evidence="3 4" id="KW-0418">Kinase</keyword>
<dbReference type="Proteomes" id="UP000038040">
    <property type="component" value="Unplaced"/>
</dbReference>
<comment type="similarity">
    <text evidence="4">Belongs to the adenylate kinase family.</text>
</comment>
<dbReference type="EMBL" id="UYYG01000140">
    <property type="protein sequence ID" value="VDN53517.1"/>
    <property type="molecule type" value="Genomic_DNA"/>
</dbReference>
<dbReference type="GO" id="GO:0019205">
    <property type="term" value="F:nucleobase-containing compound kinase activity"/>
    <property type="evidence" value="ECO:0007669"/>
    <property type="project" value="InterPro"/>
</dbReference>
<evidence type="ECO:0000313" key="8">
    <source>
        <dbReference type="Proteomes" id="UP000274756"/>
    </source>
</evidence>
<keyword evidence="2" id="KW-0547">Nucleotide-binding</keyword>
<dbReference type="Proteomes" id="UP000274756">
    <property type="component" value="Unassembled WGS sequence"/>
</dbReference>
<name>A0A0N4UPP2_DRAME</name>
<dbReference type="InterPro" id="IPR027417">
    <property type="entry name" value="P-loop_NTPase"/>
</dbReference>
<evidence type="ECO:0000313" key="7">
    <source>
        <dbReference type="Proteomes" id="UP000038040"/>
    </source>
</evidence>
<dbReference type="OrthoDB" id="442176at2759"/>
<reference evidence="6 8" key="2">
    <citation type="submission" date="2018-11" db="EMBL/GenBank/DDBJ databases">
        <authorList>
            <consortium name="Pathogen Informatics"/>
        </authorList>
    </citation>
    <scope>NUCLEOTIDE SEQUENCE [LARGE SCALE GENOMIC DNA]</scope>
</reference>
<protein>
    <submittedName>
        <fullName evidence="9">Adenylate kinase</fullName>
    </submittedName>
</protein>
<dbReference type="AlphaFoldDB" id="A0A0N4UPP2"/>
<dbReference type="PRINTS" id="PR00094">
    <property type="entry name" value="ADENYLTKNASE"/>
</dbReference>
<organism evidence="7 9">
    <name type="scientific">Dracunculus medinensis</name>
    <name type="common">Guinea worm</name>
    <dbReference type="NCBI Taxonomy" id="318479"/>
    <lineage>
        <taxon>Eukaryota</taxon>
        <taxon>Metazoa</taxon>
        <taxon>Ecdysozoa</taxon>
        <taxon>Nematoda</taxon>
        <taxon>Chromadorea</taxon>
        <taxon>Rhabditida</taxon>
        <taxon>Spirurina</taxon>
        <taxon>Dracunculoidea</taxon>
        <taxon>Dracunculidae</taxon>
        <taxon>Dracunculus</taxon>
    </lineage>
</organism>